<keyword evidence="8" id="KW-1185">Reference proteome</keyword>
<dbReference type="Gene3D" id="3.30.70.2520">
    <property type="match status" value="1"/>
</dbReference>
<dbReference type="GO" id="GO:0071949">
    <property type="term" value="F:FAD binding"/>
    <property type="evidence" value="ECO:0007669"/>
    <property type="project" value="InterPro"/>
</dbReference>
<dbReference type="EMBL" id="QEAQ01000061">
    <property type="protein sequence ID" value="TPX56961.1"/>
    <property type="molecule type" value="Genomic_DNA"/>
</dbReference>
<dbReference type="PANTHER" id="PTHR43762:SF1">
    <property type="entry name" value="D-ARABINONO-1,4-LACTONE OXIDASE"/>
    <property type="match status" value="1"/>
</dbReference>
<dbReference type="Gene3D" id="3.30.465.10">
    <property type="match status" value="1"/>
</dbReference>
<feature type="domain" description="FAD-binding PCMH-type" evidence="6">
    <location>
        <begin position="85"/>
        <end position="271"/>
    </location>
</feature>
<dbReference type="STRING" id="109895.A0A507DZR8"/>
<comment type="pathway">
    <text evidence="1">Cofactor biosynthesis; D-erythroascorbate biosynthesis; dehydro-D-arabinono-1,4-lactone from D-arabinose: step 2/2.</text>
</comment>
<feature type="compositionally biased region" description="Pro residues" evidence="5">
    <location>
        <begin position="385"/>
        <end position="396"/>
    </location>
</feature>
<dbReference type="InterPro" id="IPR016171">
    <property type="entry name" value="Vanillyl_alc_oxidase_C-sub2"/>
</dbReference>
<protein>
    <recommendedName>
        <fullName evidence="2">D-arabinono-1,4-lactone oxidase</fullName>
        <ecNumber evidence="2">1.1.3.37</ecNumber>
    </recommendedName>
    <alternativeName>
        <fullName evidence="4">L-galactono-gamma-lactone oxidase</fullName>
    </alternativeName>
</protein>
<evidence type="ECO:0000313" key="8">
    <source>
        <dbReference type="Proteomes" id="UP000318582"/>
    </source>
</evidence>
<dbReference type="InterPro" id="IPR006094">
    <property type="entry name" value="Oxid_FAD_bind_N"/>
</dbReference>
<proteinExistence type="predicted"/>
<feature type="compositionally biased region" description="Low complexity" evidence="5">
    <location>
        <begin position="365"/>
        <end position="384"/>
    </location>
</feature>
<sequence>MNSQLVVVERPVGVAASTPNSTALPKSCSLILPYTASTTLTRKASRKHNQHSSRKAQTSTTNVALATATASTTPSVLHNWSGINAIAKRSQIHTPETEAQLSTLIKQHPAGKVCVIGSALSYERIASIPLADQSAILVDLRHMEGLRRITDSTAVFGPATTIDSVIRILGEHGRMLPCSPGVIGIQTLAGSISTGTHGQGLFQASYADIVVSLRVVLPSGEIAIVGGPNATQHPNLNLGGDDDDKLPLHAFATSCGMLGCITEVEIRTAPRRIFSCTKLTCDLTDLLQSYDKWNDTVEFVKVWWFPETDQVHVWLTDPADETSAPYQDFIRSDKKKPVEADVASSALNDTVHLYCTAMSHDTKSSHPSSPSASSSPSITSVSALPSPPASPQPQPQALPSIPQPDGATSSIAPQFRTVRRFADARDLTGYQEQILTKGIPVPQVNCEIAVPISQWRGATLALREWAMNNKGRLHYPFIYRATGKSQAWLNPGYTEAVVYIGLLVYLAPDGTIRPDGLDTMREVQAILATFGGLPHWGKHFVPELYDFSRAFPKWTEFENLRASLDPNNRFLSPWLASVFGPRNKSIRPAIAASLSPHHQQYQHQPHQIALAARL</sequence>
<evidence type="ECO:0000256" key="3">
    <source>
        <dbReference type="ARBA" id="ARBA00023002"/>
    </source>
</evidence>
<organism evidence="7 8">
    <name type="scientific">Powellomyces hirtus</name>
    <dbReference type="NCBI Taxonomy" id="109895"/>
    <lineage>
        <taxon>Eukaryota</taxon>
        <taxon>Fungi</taxon>
        <taxon>Fungi incertae sedis</taxon>
        <taxon>Chytridiomycota</taxon>
        <taxon>Chytridiomycota incertae sedis</taxon>
        <taxon>Chytridiomycetes</taxon>
        <taxon>Spizellomycetales</taxon>
        <taxon>Powellomycetaceae</taxon>
        <taxon>Powellomyces</taxon>
    </lineage>
</organism>
<reference evidence="7 8" key="1">
    <citation type="journal article" date="2019" name="Sci. Rep.">
        <title>Comparative genomics of chytrid fungi reveal insights into the obligate biotrophic and pathogenic lifestyle of Synchytrium endobioticum.</title>
        <authorList>
            <person name="van de Vossenberg B.T.L.H."/>
            <person name="Warris S."/>
            <person name="Nguyen H.D.T."/>
            <person name="van Gent-Pelzer M.P.E."/>
            <person name="Joly D.L."/>
            <person name="van de Geest H.C."/>
            <person name="Bonants P.J.M."/>
            <person name="Smith D.S."/>
            <person name="Levesque C.A."/>
            <person name="van der Lee T.A.J."/>
        </authorList>
    </citation>
    <scope>NUCLEOTIDE SEQUENCE [LARGE SCALE GENOMIC DNA]</scope>
    <source>
        <strain evidence="7 8">CBS 809.83</strain>
    </source>
</reference>
<feature type="region of interest" description="Disordered" evidence="5">
    <location>
        <begin position="361"/>
        <end position="413"/>
    </location>
</feature>
<dbReference type="AlphaFoldDB" id="A0A507DZR8"/>
<dbReference type="InterPro" id="IPR016167">
    <property type="entry name" value="FAD-bd_PCMH_sub1"/>
</dbReference>
<dbReference type="GO" id="GO:0003885">
    <property type="term" value="F:D-arabinono-1,4-lactone oxidase activity"/>
    <property type="evidence" value="ECO:0007669"/>
    <property type="project" value="UniProtKB-EC"/>
</dbReference>
<evidence type="ECO:0000256" key="2">
    <source>
        <dbReference type="ARBA" id="ARBA00013136"/>
    </source>
</evidence>
<dbReference type="SUPFAM" id="SSF56176">
    <property type="entry name" value="FAD-binding/transporter-associated domain-like"/>
    <property type="match status" value="1"/>
</dbReference>
<dbReference type="GO" id="GO:0016020">
    <property type="term" value="C:membrane"/>
    <property type="evidence" value="ECO:0007669"/>
    <property type="project" value="InterPro"/>
</dbReference>
<evidence type="ECO:0000256" key="1">
    <source>
        <dbReference type="ARBA" id="ARBA00005083"/>
    </source>
</evidence>
<dbReference type="InterPro" id="IPR016166">
    <property type="entry name" value="FAD-bd_PCMH"/>
</dbReference>
<dbReference type="PROSITE" id="PS51387">
    <property type="entry name" value="FAD_PCMH"/>
    <property type="match status" value="1"/>
</dbReference>
<dbReference type="Gene3D" id="3.30.43.10">
    <property type="entry name" value="Uridine Diphospho-n-acetylenolpyruvylglucosamine Reductase, domain 2"/>
    <property type="match status" value="1"/>
</dbReference>
<dbReference type="InterPro" id="IPR036318">
    <property type="entry name" value="FAD-bd_PCMH-like_sf"/>
</dbReference>
<dbReference type="Pfam" id="PF01565">
    <property type="entry name" value="FAD_binding_4"/>
    <property type="match status" value="1"/>
</dbReference>
<dbReference type="InterPro" id="IPR010031">
    <property type="entry name" value="FAD_lactone_oxidase-like"/>
</dbReference>
<name>A0A507DZR8_9FUNG</name>
<feature type="compositionally biased region" description="Basic residues" evidence="5">
    <location>
        <begin position="43"/>
        <end position="54"/>
    </location>
</feature>
<dbReference type="InterPro" id="IPR007173">
    <property type="entry name" value="ALO_C"/>
</dbReference>
<evidence type="ECO:0000256" key="5">
    <source>
        <dbReference type="SAM" id="MobiDB-lite"/>
    </source>
</evidence>
<keyword evidence="3" id="KW-0560">Oxidoreductase</keyword>
<dbReference type="InterPro" id="IPR016169">
    <property type="entry name" value="FAD-bd_PCMH_sub2"/>
</dbReference>
<gene>
    <name evidence="7" type="ORF">PhCBS80983_g04163</name>
</gene>
<evidence type="ECO:0000313" key="7">
    <source>
        <dbReference type="EMBL" id="TPX56961.1"/>
    </source>
</evidence>
<dbReference type="UniPathway" id="UPA00771">
    <property type="reaction ID" value="UER00766"/>
</dbReference>
<dbReference type="Gene3D" id="1.10.45.10">
    <property type="entry name" value="Vanillyl-alcohol Oxidase, Chain A, domain 4"/>
    <property type="match status" value="1"/>
</dbReference>
<dbReference type="PANTHER" id="PTHR43762">
    <property type="entry name" value="L-GULONOLACTONE OXIDASE"/>
    <property type="match status" value="1"/>
</dbReference>
<evidence type="ECO:0000256" key="4">
    <source>
        <dbReference type="ARBA" id="ARBA00033418"/>
    </source>
</evidence>
<dbReference type="Pfam" id="PF04030">
    <property type="entry name" value="ALO"/>
    <property type="match status" value="2"/>
</dbReference>
<comment type="caution">
    <text evidence="7">The sequence shown here is derived from an EMBL/GenBank/DDBJ whole genome shotgun (WGS) entry which is preliminary data.</text>
</comment>
<dbReference type="EC" id="1.1.3.37" evidence="2"/>
<evidence type="ECO:0000259" key="6">
    <source>
        <dbReference type="PROSITE" id="PS51387"/>
    </source>
</evidence>
<accession>A0A507DZR8</accession>
<dbReference type="Proteomes" id="UP000318582">
    <property type="component" value="Unassembled WGS sequence"/>
</dbReference>
<feature type="region of interest" description="Disordered" evidence="5">
    <location>
        <begin position="41"/>
        <end position="61"/>
    </location>
</feature>